<dbReference type="InterPro" id="IPR027417">
    <property type="entry name" value="P-loop_NTPase"/>
</dbReference>
<dbReference type="AlphaFoldDB" id="A0A399T2Q3"/>
<keyword evidence="3" id="KW-0238">DNA-binding</keyword>
<dbReference type="GO" id="GO:0005524">
    <property type="term" value="F:ATP binding"/>
    <property type="evidence" value="ECO:0007669"/>
    <property type="project" value="UniProtKB-KW"/>
</dbReference>
<evidence type="ECO:0000256" key="3">
    <source>
        <dbReference type="ARBA" id="ARBA00023125"/>
    </source>
</evidence>
<dbReference type="PANTHER" id="PTHR11361">
    <property type="entry name" value="DNA MISMATCH REPAIR PROTEIN MUTS FAMILY MEMBER"/>
    <property type="match status" value="1"/>
</dbReference>
<keyword evidence="4" id="KW-0472">Membrane</keyword>
<dbReference type="GO" id="GO:0030983">
    <property type="term" value="F:mismatched DNA binding"/>
    <property type="evidence" value="ECO:0007669"/>
    <property type="project" value="InterPro"/>
</dbReference>
<sequence>MNNARTFNQEQNKLFEKELKNLTRKIRWLAWYRLAVFIALFFPFSFLGLSWVAGVLTLGLLVLFFFLIKVNLRLDRQRKKCAVLKQLTEDELLAHDHSFLHFKNGAEFLDTNHFFSYDLDLFGDGSLYQYLNRTSTIGGAKKLASWFIKSSTNKEEIESRQQAVRELSEKREWRLQFLAEGKLFEETEALSREITGWSETEFNLRSPEITKWIIRLIPALTLLAIIPAVLGFSNTYLVLAIFAQWLMMYFYRKRIVYYFGFFGRKSRLLSKYMLLLEQVEQQDFQSAYLRNLQQAIKHPSAGHTFGQLKKRVEEFEYRQNLLVGSVLNSFLLWDIRCVFQLWRWHRENHRSLVKWIDVVAEVDALISLANYADNHPDFVYPLINNNDFIFDAKELGHPLIRQEKRVCNDFGIEGWSKVMIVTGANMAGKSTFLRTLGVNLLLAQSGAPVCAQNMTVTPIDLYTNMRTTDSLLKDESYFFAELKRIKGVLDRLQNGDRIFVILDEMLKGTNSVDKLNGSKELIRKLVQYQSVSLIATHDLKLSEMQEEFPQQVFNKCFEIRIENDELVFDYKLSDGFTKTMNATFLMKKMGII</sequence>
<dbReference type="SUPFAM" id="SSF48334">
    <property type="entry name" value="DNA repair protein MutS, domain III"/>
    <property type="match status" value="1"/>
</dbReference>
<dbReference type="Pfam" id="PF05192">
    <property type="entry name" value="MutS_III"/>
    <property type="match status" value="1"/>
</dbReference>
<dbReference type="Proteomes" id="UP000265926">
    <property type="component" value="Unassembled WGS sequence"/>
</dbReference>
<evidence type="ECO:0000256" key="1">
    <source>
        <dbReference type="ARBA" id="ARBA00022741"/>
    </source>
</evidence>
<dbReference type="InterPro" id="IPR045076">
    <property type="entry name" value="MutS"/>
</dbReference>
<name>A0A399T2Q3_9BACT</name>
<dbReference type="GO" id="GO:0006298">
    <property type="term" value="P:mismatch repair"/>
    <property type="evidence" value="ECO:0007669"/>
    <property type="project" value="InterPro"/>
</dbReference>
<dbReference type="Pfam" id="PF00488">
    <property type="entry name" value="MutS_V"/>
    <property type="match status" value="1"/>
</dbReference>
<dbReference type="GO" id="GO:0005829">
    <property type="term" value="C:cytosol"/>
    <property type="evidence" value="ECO:0007669"/>
    <property type="project" value="TreeGrafter"/>
</dbReference>
<feature type="transmembrane region" description="Helical" evidence="4">
    <location>
        <begin position="51"/>
        <end position="70"/>
    </location>
</feature>
<evidence type="ECO:0000313" key="7">
    <source>
        <dbReference type="Proteomes" id="UP000265926"/>
    </source>
</evidence>
<evidence type="ECO:0000313" key="6">
    <source>
        <dbReference type="EMBL" id="RIJ50098.1"/>
    </source>
</evidence>
<keyword evidence="7" id="KW-1185">Reference proteome</keyword>
<evidence type="ECO:0000256" key="2">
    <source>
        <dbReference type="ARBA" id="ARBA00022840"/>
    </source>
</evidence>
<feature type="transmembrane region" description="Helical" evidence="4">
    <location>
        <begin position="28"/>
        <end position="45"/>
    </location>
</feature>
<dbReference type="SUPFAM" id="SSF52540">
    <property type="entry name" value="P-loop containing nucleoside triphosphate hydrolases"/>
    <property type="match status" value="1"/>
</dbReference>
<dbReference type="InterPro" id="IPR036187">
    <property type="entry name" value="DNA_mismatch_repair_MutS_sf"/>
</dbReference>
<dbReference type="InterPro" id="IPR000432">
    <property type="entry name" value="DNA_mismatch_repair_MutS_C"/>
</dbReference>
<dbReference type="RefSeq" id="WP_119436785.1">
    <property type="nucleotide sequence ID" value="NZ_QWGR01000002.1"/>
</dbReference>
<evidence type="ECO:0000259" key="5">
    <source>
        <dbReference type="SMART" id="SM00534"/>
    </source>
</evidence>
<keyword evidence="4" id="KW-0812">Transmembrane</keyword>
<dbReference type="SMART" id="SM00534">
    <property type="entry name" value="MUTSac"/>
    <property type="match status" value="1"/>
</dbReference>
<reference evidence="6 7" key="1">
    <citation type="submission" date="2018-08" db="EMBL/GenBank/DDBJ databases">
        <title>Pallidiluteibacterium maritimus gen. nov., sp. nov., isolated from coastal sediment.</title>
        <authorList>
            <person name="Zhou L.Y."/>
        </authorList>
    </citation>
    <scope>NUCLEOTIDE SEQUENCE [LARGE SCALE GENOMIC DNA]</scope>
    <source>
        <strain evidence="6 7">XSD2</strain>
    </source>
</reference>
<keyword evidence="4" id="KW-1133">Transmembrane helix</keyword>
<protein>
    <recommendedName>
        <fullName evidence="5">DNA mismatch repair proteins mutS family domain-containing protein</fullName>
    </recommendedName>
</protein>
<dbReference type="OrthoDB" id="9802448at2"/>
<keyword evidence="1" id="KW-0547">Nucleotide-binding</keyword>
<feature type="domain" description="DNA mismatch repair proteins mutS family" evidence="5">
    <location>
        <begin position="416"/>
        <end position="591"/>
    </location>
</feature>
<dbReference type="GO" id="GO:0140664">
    <property type="term" value="F:ATP-dependent DNA damage sensor activity"/>
    <property type="evidence" value="ECO:0007669"/>
    <property type="project" value="InterPro"/>
</dbReference>
<dbReference type="Gene3D" id="3.40.50.300">
    <property type="entry name" value="P-loop containing nucleotide triphosphate hydrolases"/>
    <property type="match status" value="1"/>
</dbReference>
<proteinExistence type="predicted"/>
<dbReference type="InterPro" id="IPR007696">
    <property type="entry name" value="DNA_mismatch_repair_MutS_core"/>
</dbReference>
<organism evidence="6 7">
    <name type="scientific">Maribellus luteus</name>
    <dbReference type="NCBI Taxonomy" id="2305463"/>
    <lineage>
        <taxon>Bacteria</taxon>
        <taxon>Pseudomonadati</taxon>
        <taxon>Bacteroidota</taxon>
        <taxon>Bacteroidia</taxon>
        <taxon>Marinilabiliales</taxon>
        <taxon>Prolixibacteraceae</taxon>
        <taxon>Maribellus</taxon>
    </lineage>
</organism>
<accession>A0A399T2Q3</accession>
<keyword evidence="2" id="KW-0067">ATP-binding</keyword>
<evidence type="ECO:0000256" key="4">
    <source>
        <dbReference type="SAM" id="Phobius"/>
    </source>
</evidence>
<dbReference type="PANTHER" id="PTHR11361:SF99">
    <property type="entry name" value="DNA MISMATCH REPAIR PROTEIN"/>
    <property type="match status" value="1"/>
</dbReference>
<dbReference type="Gene3D" id="1.10.1420.10">
    <property type="match status" value="1"/>
</dbReference>
<dbReference type="EMBL" id="QWGR01000002">
    <property type="protein sequence ID" value="RIJ50098.1"/>
    <property type="molecule type" value="Genomic_DNA"/>
</dbReference>
<comment type="caution">
    <text evidence="6">The sequence shown here is derived from an EMBL/GenBank/DDBJ whole genome shotgun (WGS) entry which is preliminary data.</text>
</comment>
<gene>
    <name evidence="6" type="ORF">D1614_04960</name>
</gene>